<protein>
    <submittedName>
        <fullName evidence="1">Uncharacterized protein</fullName>
    </submittedName>
</protein>
<organism evidence="1 2">
    <name type="scientific">Streptomyces tirandamycinicus</name>
    <dbReference type="NCBI Taxonomy" id="2174846"/>
    <lineage>
        <taxon>Bacteria</taxon>
        <taxon>Bacillati</taxon>
        <taxon>Actinomycetota</taxon>
        <taxon>Actinomycetes</taxon>
        <taxon>Kitasatosporales</taxon>
        <taxon>Streptomycetaceae</taxon>
        <taxon>Streptomyces</taxon>
    </lineage>
</organism>
<dbReference type="Proteomes" id="UP000244900">
    <property type="component" value="Chromosome"/>
</dbReference>
<sequence length="122" mass="14257">MDIFRGFVNDFPTPDWVDRSLSRFRRMGSQPDFSITTESLMELGDWIESIERGSSLGEESLCKTGLQHFPWLKYSYRRPTWAESLLRTIGRDLVLLSADRKTMLVVFEEEYEYIAFTASDLT</sequence>
<keyword evidence="2" id="KW-1185">Reference proteome</keyword>
<dbReference type="AlphaFoldDB" id="A0A2S1STE8"/>
<gene>
    <name evidence="1" type="ORF">DDW44_12930</name>
</gene>
<name>A0A2S1STE8_9ACTN</name>
<dbReference type="KEGG" id="stir:DDW44_12930"/>
<dbReference type="EMBL" id="CP029188">
    <property type="protein sequence ID" value="AWI29587.1"/>
    <property type="molecule type" value="Genomic_DNA"/>
</dbReference>
<evidence type="ECO:0000313" key="2">
    <source>
        <dbReference type="Proteomes" id="UP000244900"/>
    </source>
</evidence>
<reference evidence="1 2" key="1">
    <citation type="submission" date="2018-05" db="EMBL/GenBank/DDBJ databases">
        <title>Complete genome sequence of sponge-derived Streptomyces sp. HNM0039.</title>
        <authorList>
            <person name="Huang X."/>
            <person name="Zhou S."/>
        </authorList>
    </citation>
    <scope>NUCLEOTIDE SEQUENCE [LARGE SCALE GENOMIC DNA]</scope>
    <source>
        <strain evidence="1 2">HNM0039</strain>
    </source>
</reference>
<proteinExistence type="predicted"/>
<evidence type="ECO:0000313" key="1">
    <source>
        <dbReference type="EMBL" id="AWI29587.1"/>
    </source>
</evidence>
<accession>A0A2S1STE8</accession>